<keyword evidence="2" id="KW-1185">Reference proteome</keyword>
<dbReference type="InterPro" id="IPR008042">
    <property type="entry name" value="Retrotrans_Pao"/>
</dbReference>
<dbReference type="AlphaFoldDB" id="A0AAE1CSV8"/>
<dbReference type="PANTHER" id="PTHR47331:SF5">
    <property type="entry name" value="RIBONUCLEASE H"/>
    <property type="match status" value="1"/>
</dbReference>
<sequence length="384" mass="44011">MMANAQKLIQERKAQLGATISGGGVAIQVLEAEVLVGSIDNLNLVAKPRLNGFQRQKRSFEFHESGKFEQQAIRLRAKDIWKRGLDWDDILPAEYQDRMKKWIDGMTEMRSWKIPRRISAIPWNGIEEKELSVFTDASGKVSGWYVYLKTTTDKSSVSSPMLLERLMNGLWMVRLLENHNRQELSVFTDASEKANGWYVYLKTTKGKSSVSSPMLLKRPMDGLWMVRLLENHNRQELSVFTDASEKAYGWCVYLKTTTDKSSVSSPMLLEKPMDGLWMVRLLENHNRQELSVFADTSEKAYGWYVYLKTTTDKSSVSSPMLLKRPMDGLWMVRLLENHNRQELSEFADASEKAYGWCVYLKTTTDKSSVSSPMLLKRPMDGAST</sequence>
<gene>
    <name evidence="1" type="ORF">RRG08_051511</name>
</gene>
<name>A0AAE1CSV8_9GAST</name>
<dbReference type="PANTHER" id="PTHR47331">
    <property type="entry name" value="PHD-TYPE DOMAIN-CONTAINING PROTEIN"/>
    <property type="match status" value="1"/>
</dbReference>
<evidence type="ECO:0000313" key="1">
    <source>
        <dbReference type="EMBL" id="KAK3732417.1"/>
    </source>
</evidence>
<dbReference type="EMBL" id="JAWDGP010006960">
    <property type="protein sequence ID" value="KAK3732417.1"/>
    <property type="molecule type" value="Genomic_DNA"/>
</dbReference>
<protein>
    <submittedName>
        <fullName evidence="1">Uncharacterized protein</fullName>
    </submittedName>
</protein>
<organism evidence="1 2">
    <name type="scientific">Elysia crispata</name>
    <name type="common">lettuce slug</name>
    <dbReference type="NCBI Taxonomy" id="231223"/>
    <lineage>
        <taxon>Eukaryota</taxon>
        <taxon>Metazoa</taxon>
        <taxon>Spiralia</taxon>
        <taxon>Lophotrochozoa</taxon>
        <taxon>Mollusca</taxon>
        <taxon>Gastropoda</taxon>
        <taxon>Heterobranchia</taxon>
        <taxon>Euthyneura</taxon>
        <taxon>Panpulmonata</taxon>
        <taxon>Sacoglossa</taxon>
        <taxon>Placobranchoidea</taxon>
        <taxon>Plakobranchidae</taxon>
        <taxon>Elysia</taxon>
    </lineage>
</organism>
<dbReference type="Proteomes" id="UP001283361">
    <property type="component" value="Unassembled WGS sequence"/>
</dbReference>
<proteinExistence type="predicted"/>
<accession>A0AAE1CSV8</accession>
<evidence type="ECO:0000313" key="2">
    <source>
        <dbReference type="Proteomes" id="UP001283361"/>
    </source>
</evidence>
<comment type="caution">
    <text evidence="1">The sequence shown here is derived from an EMBL/GenBank/DDBJ whole genome shotgun (WGS) entry which is preliminary data.</text>
</comment>
<dbReference type="Pfam" id="PF05380">
    <property type="entry name" value="Peptidase_A17"/>
    <property type="match status" value="3"/>
</dbReference>
<reference evidence="1" key="1">
    <citation type="journal article" date="2023" name="G3 (Bethesda)">
        <title>A reference genome for the long-term kleptoplast-retaining sea slug Elysia crispata morphotype clarki.</title>
        <authorList>
            <person name="Eastman K.E."/>
            <person name="Pendleton A.L."/>
            <person name="Shaikh M.A."/>
            <person name="Suttiyut T."/>
            <person name="Ogas R."/>
            <person name="Tomko P."/>
            <person name="Gavelis G."/>
            <person name="Widhalm J.R."/>
            <person name="Wisecaver J.H."/>
        </authorList>
    </citation>
    <scope>NUCLEOTIDE SEQUENCE</scope>
    <source>
        <strain evidence="1">ECLA1</strain>
    </source>
</reference>